<dbReference type="EMBL" id="KV417496">
    <property type="protein sequence ID" value="KZP29933.1"/>
    <property type="molecule type" value="Genomic_DNA"/>
</dbReference>
<evidence type="ECO:0000256" key="2">
    <source>
        <dbReference type="SAM" id="Phobius"/>
    </source>
</evidence>
<feature type="region of interest" description="Disordered" evidence="1">
    <location>
        <begin position="1"/>
        <end position="31"/>
    </location>
</feature>
<keyword evidence="2" id="KW-0472">Membrane</keyword>
<gene>
    <name evidence="3" type="ORF">FIBSPDRAFT_851097</name>
</gene>
<feature type="transmembrane region" description="Helical" evidence="2">
    <location>
        <begin position="44"/>
        <end position="65"/>
    </location>
</feature>
<evidence type="ECO:0000256" key="1">
    <source>
        <dbReference type="SAM" id="MobiDB-lite"/>
    </source>
</evidence>
<name>A0A166SX32_9AGAM</name>
<keyword evidence="2" id="KW-1133">Transmembrane helix</keyword>
<evidence type="ECO:0000313" key="4">
    <source>
        <dbReference type="Proteomes" id="UP000076532"/>
    </source>
</evidence>
<proteinExistence type="predicted"/>
<sequence>MSSYSDPPPPSYQSAPPNSTQPENPETEPLIPGRQKKVAWYRTHIKCVTIAAILCVAMVSCMVWSATRQSQNLVQWERELTSKKALEKIRELEWGRQMEQKRTEQLVREQEWDHQMEERHEEEHGRELEWDGQMEQKRAEQLVREQEWDHQMEERHEEERGRELEWEGHMERKRAEQLLREKEWDHQMEERHEEEHGRELEWDGYMEQKHEEERIRERQWDVSQEQRERLGLYWDEPTPGRCTAHGVRDHHAQLLNATPYRYNWLQPCEDMPIFIDGSMRNASRCERIGNEIWGHWSVKGESMCTPFFENWRDNGCIASGSKLRLASARLDYIPSGENGLELCGSTPHTFWNKDFSHPTTCAETRGAIWGYWEVEDSRCH</sequence>
<evidence type="ECO:0000313" key="3">
    <source>
        <dbReference type="EMBL" id="KZP29933.1"/>
    </source>
</evidence>
<dbReference type="STRING" id="436010.A0A166SX32"/>
<reference evidence="3 4" key="1">
    <citation type="journal article" date="2016" name="Mol. Biol. Evol.">
        <title>Comparative Genomics of Early-Diverging Mushroom-Forming Fungi Provides Insights into the Origins of Lignocellulose Decay Capabilities.</title>
        <authorList>
            <person name="Nagy L.G."/>
            <person name="Riley R."/>
            <person name="Tritt A."/>
            <person name="Adam C."/>
            <person name="Daum C."/>
            <person name="Floudas D."/>
            <person name="Sun H."/>
            <person name="Yadav J.S."/>
            <person name="Pangilinan J."/>
            <person name="Larsson K.H."/>
            <person name="Matsuura K."/>
            <person name="Barry K."/>
            <person name="Labutti K."/>
            <person name="Kuo R."/>
            <person name="Ohm R.A."/>
            <person name="Bhattacharya S.S."/>
            <person name="Shirouzu T."/>
            <person name="Yoshinaga Y."/>
            <person name="Martin F.M."/>
            <person name="Grigoriev I.V."/>
            <person name="Hibbett D.S."/>
        </authorList>
    </citation>
    <scope>NUCLEOTIDE SEQUENCE [LARGE SCALE GENOMIC DNA]</scope>
    <source>
        <strain evidence="3 4">CBS 109695</strain>
    </source>
</reference>
<keyword evidence="4" id="KW-1185">Reference proteome</keyword>
<protein>
    <submittedName>
        <fullName evidence="3">Uncharacterized protein</fullName>
    </submittedName>
</protein>
<feature type="compositionally biased region" description="Pro residues" evidence="1">
    <location>
        <begin position="1"/>
        <end position="11"/>
    </location>
</feature>
<accession>A0A166SX32</accession>
<organism evidence="3 4">
    <name type="scientific">Athelia psychrophila</name>
    <dbReference type="NCBI Taxonomy" id="1759441"/>
    <lineage>
        <taxon>Eukaryota</taxon>
        <taxon>Fungi</taxon>
        <taxon>Dikarya</taxon>
        <taxon>Basidiomycota</taxon>
        <taxon>Agaricomycotina</taxon>
        <taxon>Agaricomycetes</taxon>
        <taxon>Agaricomycetidae</taxon>
        <taxon>Atheliales</taxon>
        <taxon>Atheliaceae</taxon>
        <taxon>Athelia</taxon>
    </lineage>
</organism>
<keyword evidence="2" id="KW-0812">Transmembrane</keyword>
<dbReference type="AlphaFoldDB" id="A0A166SX32"/>
<dbReference type="OrthoDB" id="3153758at2759"/>
<dbReference type="Proteomes" id="UP000076532">
    <property type="component" value="Unassembled WGS sequence"/>
</dbReference>